<dbReference type="InterPro" id="IPR045055">
    <property type="entry name" value="DNA2/NAM7-like"/>
</dbReference>
<dbReference type="PANTHER" id="PTHR10887">
    <property type="entry name" value="DNA2/NAM7 HELICASE FAMILY"/>
    <property type="match status" value="1"/>
</dbReference>
<evidence type="ECO:0000256" key="1">
    <source>
        <dbReference type="ARBA" id="ARBA00022741"/>
    </source>
</evidence>
<dbReference type="SUPFAM" id="SSF52540">
    <property type="entry name" value="P-loop containing nucleoside triphosphate hydrolases"/>
    <property type="match status" value="1"/>
</dbReference>
<dbReference type="GO" id="GO:0005524">
    <property type="term" value="F:ATP binding"/>
    <property type="evidence" value="ECO:0007669"/>
    <property type="project" value="UniProtKB-KW"/>
</dbReference>
<feature type="domain" description="DNA2/NAM7 helicase-like C-terminal" evidence="7">
    <location>
        <begin position="501"/>
        <end position="669"/>
    </location>
</feature>
<keyword evidence="1" id="KW-0547">Nucleotide-binding</keyword>
<dbReference type="GO" id="GO:0005694">
    <property type="term" value="C:chromosome"/>
    <property type="evidence" value="ECO:0007669"/>
    <property type="project" value="UniProtKB-ARBA"/>
</dbReference>
<dbReference type="HOGENOM" id="CLU_019438_0_0_1"/>
<dbReference type="InterPro" id="IPR041679">
    <property type="entry name" value="DNA2/NAM7-like_C"/>
</dbReference>
<evidence type="ECO:0008006" key="10">
    <source>
        <dbReference type="Google" id="ProtNLM"/>
    </source>
</evidence>
<accession>A0A0D3ITL9</accession>
<dbReference type="GO" id="GO:0016787">
    <property type="term" value="F:hydrolase activity"/>
    <property type="evidence" value="ECO:0007669"/>
    <property type="project" value="UniProtKB-KW"/>
</dbReference>
<keyword evidence="2" id="KW-0378">Hydrolase</keyword>
<feature type="domain" description="DNA2/NAM7 helicase helicase" evidence="6">
    <location>
        <begin position="223"/>
        <end position="431"/>
    </location>
</feature>
<reference evidence="9" key="1">
    <citation type="journal article" date="2013" name="Nature">
        <title>Pan genome of the phytoplankton Emiliania underpins its global distribution.</title>
        <authorList>
            <person name="Read B.A."/>
            <person name="Kegel J."/>
            <person name="Klute M.J."/>
            <person name="Kuo A."/>
            <person name="Lefebvre S.C."/>
            <person name="Maumus F."/>
            <person name="Mayer C."/>
            <person name="Miller J."/>
            <person name="Monier A."/>
            <person name="Salamov A."/>
            <person name="Young J."/>
            <person name="Aguilar M."/>
            <person name="Claverie J.M."/>
            <person name="Frickenhaus S."/>
            <person name="Gonzalez K."/>
            <person name="Herman E.K."/>
            <person name="Lin Y.C."/>
            <person name="Napier J."/>
            <person name="Ogata H."/>
            <person name="Sarno A.F."/>
            <person name="Shmutz J."/>
            <person name="Schroeder D."/>
            <person name="de Vargas C."/>
            <person name="Verret F."/>
            <person name="von Dassow P."/>
            <person name="Valentin K."/>
            <person name="Van de Peer Y."/>
            <person name="Wheeler G."/>
            <person name="Dacks J.B."/>
            <person name="Delwiche C.F."/>
            <person name="Dyhrman S.T."/>
            <person name="Glockner G."/>
            <person name="John U."/>
            <person name="Richards T."/>
            <person name="Worden A.Z."/>
            <person name="Zhang X."/>
            <person name="Grigoriev I.V."/>
            <person name="Allen A.E."/>
            <person name="Bidle K."/>
            <person name="Borodovsky M."/>
            <person name="Bowler C."/>
            <person name="Brownlee C."/>
            <person name="Cock J.M."/>
            <person name="Elias M."/>
            <person name="Gladyshev V.N."/>
            <person name="Groth M."/>
            <person name="Guda C."/>
            <person name="Hadaegh A."/>
            <person name="Iglesias-Rodriguez M.D."/>
            <person name="Jenkins J."/>
            <person name="Jones B.M."/>
            <person name="Lawson T."/>
            <person name="Leese F."/>
            <person name="Lindquist E."/>
            <person name="Lobanov A."/>
            <person name="Lomsadze A."/>
            <person name="Malik S.B."/>
            <person name="Marsh M.E."/>
            <person name="Mackinder L."/>
            <person name="Mock T."/>
            <person name="Mueller-Roeber B."/>
            <person name="Pagarete A."/>
            <person name="Parker M."/>
            <person name="Probert I."/>
            <person name="Quesneville H."/>
            <person name="Raines C."/>
            <person name="Rensing S.A."/>
            <person name="Riano-Pachon D.M."/>
            <person name="Richier S."/>
            <person name="Rokitta S."/>
            <person name="Shiraiwa Y."/>
            <person name="Soanes D.M."/>
            <person name="van der Giezen M."/>
            <person name="Wahlund T.M."/>
            <person name="Williams B."/>
            <person name="Wilson W."/>
            <person name="Wolfe G."/>
            <person name="Wurch L.L."/>
        </authorList>
    </citation>
    <scope>NUCLEOTIDE SEQUENCE</scope>
</reference>
<dbReference type="FunFam" id="3.40.50.300:FF:000326">
    <property type="entry name" value="P-loop containing nucleoside triphosphate hydrolase"/>
    <property type="match status" value="1"/>
</dbReference>
<evidence type="ECO:0000256" key="4">
    <source>
        <dbReference type="ARBA" id="ARBA00022840"/>
    </source>
</evidence>
<keyword evidence="4" id="KW-0067">ATP-binding</keyword>
<name>A0A0D3ITL9_EMIH1</name>
<evidence type="ECO:0000256" key="2">
    <source>
        <dbReference type="ARBA" id="ARBA00022801"/>
    </source>
</evidence>
<dbReference type="STRING" id="2903.R1E0W5"/>
<dbReference type="RefSeq" id="XP_005767033.1">
    <property type="nucleotide sequence ID" value="XM_005766976.1"/>
</dbReference>
<dbReference type="Proteomes" id="UP000013827">
    <property type="component" value="Unassembled WGS sequence"/>
</dbReference>
<dbReference type="GO" id="GO:0004386">
    <property type="term" value="F:helicase activity"/>
    <property type="evidence" value="ECO:0007669"/>
    <property type="project" value="UniProtKB-KW"/>
</dbReference>
<feature type="region of interest" description="Disordered" evidence="5">
    <location>
        <begin position="452"/>
        <end position="482"/>
    </location>
</feature>
<evidence type="ECO:0000313" key="8">
    <source>
        <dbReference type="EnsemblProtists" id="EOD14604"/>
    </source>
</evidence>
<reference evidence="8" key="2">
    <citation type="submission" date="2024-10" db="UniProtKB">
        <authorList>
            <consortium name="EnsemblProtists"/>
        </authorList>
    </citation>
    <scope>IDENTIFICATION</scope>
</reference>
<feature type="region of interest" description="Disordered" evidence="5">
    <location>
        <begin position="709"/>
        <end position="794"/>
    </location>
</feature>
<feature type="compositionally biased region" description="Gly residues" evidence="5">
    <location>
        <begin position="469"/>
        <end position="481"/>
    </location>
</feature>
<evidence type="ECO:0000256" key="3">
    <source>
        <dbReference type="ARBA" id="ARBA00022806"/>
    </source>
</evidence>
<evidence type="ECO:0000256" key="5">
    <source>
        <dbReference type="SAM" id="MobiDB-lite"/>
    </source>
</evidence>
<dbReference type="InterPro" id="IPR041677">
    <property type="entry name" value="DNA2/NAM7_AAA_11"/>
</dbReference>
<dbReference type="AlphaFoldDB" id="A0A0D3ITL9"/>
<dbReference type="PANTHER" id="PTHR10887:SF495">
    <property type="entry name" value="HELICASE SENATAXIN ISOFORM X1-RELATED"/>
    <property type="match status" value="1"/>
</dbReference>
<dbReference type="Pfam" id="PF13086">
    <property type="entry name" value="AAA_11"/>
    <property type="match status" value="1"/>
</dbReference>
<proteinExistence type="predicted"/>
<protein>
    <recommendedName>
        <fullName evidence="10">AAA+ ATPase domain-containing protein</fullName>
    </recommendedName>
</protein>
<evidence type="ECO:0000259" key="7">
    <source>
        <dbReference type="Pfam" id="PF13087"/>
    </source>
</evidence>
<feature type="compositionally biased region" description="Acidic residues" evidence="5">
    <location>
        <begin position="738"/>
        <end position="749"/>
    </location>
</feature>
<evidence type="ECO:0000313" key="9">
    <source>
        <dbReference type="Proteomes" id="UP000013827"/>
    </source>
</evidence>
<organism evidence="8 9">
    <name type="scientific">Emiliania huxleyi (strain CCMP1516)</name>
    <dbReference type="NCBI Taxonomy" id="280463"/>
    <lineage>
        <taxon>Eukaryota</taxon>
        <taxon>Haptista</taxon>
        <taxon>Haptophyta</taxon>
        <taxon>Prymnesiophyceae</taxon>
        <taxon>Isochrysidales</taxon>
        <taxon>Noelaerhabdaceae</taxon>
        <taxon>Emiliania</taxon>
    </lineage>
</organism>
<dbReference type="EnsemblProtists" id="EOD14604">
    <property type="protein sequence ID" value="EOD14604"/>
    <property type="gene ID" value="EMIHUDRAFT_448144"/>
</dbReference>
<feature type="compositionally biased region" description="Low complexity" evidence="5">
    <location>
        <begin position="711"/>
        <end position="725"/>
    </location>
</feature>
<sequence>MVRLRAENTLLTLLGKDTDSLISYRGGPAKELVAYAHRWLKLVGEEFRDEVTEGLLKRPRGIECTISVLGPVKDSSRGAQWLTVKIKENKSEDEEAAPDPTAMHMLWLSAERGDKFRAITFDAEALRHGRAVPPRDLPRVKARCVELASASTTLQRVHALCSIGKRKLDPVLAAALTSPEAAPAAAHSPWAPLDEKSLLPSVQKQLSRLNPGQRAALCGLDGAVTVVQGPPGTGKSSFITAACLSRVPAGSRILACTATNKAIDSLVAKLEAAGLTQMLCVGSRRAMGEASCRYLMSSVLARDGFVAAAETAIEQHSANVRRIEAELRELPAKKLEARRAEVKKRLKAEQESVRRHTQTMGERKGSTRRQVWKEVRLVACTASAALQARAKAEPLTFDFAAAMLEPDAVGCLLHGARAALLVGDQLQLPPFSKWKDADTARYTARLAAARNPAASPSLGRGKGASPLLGKGGKGAGRGVGRGAAAAPGVPGAVAGEPYPGQKTFMLTEQYRMHPAINKIVSSTFYFNKLMTAPSTARARQHPLPACFVNVTGGHEEFQERSCFNKKEAEEVVSLALHCVEYLGFSQERINVLSFYNAQRDILERMLARAQLEDVAVLSVDSMQGREADVIILSCVRADVAGGLGFVADARRVNVALSRARESLVVCGSSVCLEVERIWRSALKGMQKFASARACQDGFEANLPPNWAMPRLLSPAPKPGGAPLGLEPSLAERSSGADGDFDEPEPEAEPGAERFEQRDSGVPDAWDASSDDDAPAEEEKPPAAMEGTVSLSPSL</sequence>
<keyword evidence="3" id="KW-0347">Helicase</keyword>
<dbReference type="InterPro" id="IPR027417">
    <property type="entry name" value="P-loop_NTPase"/>
</dbReference>
<keyword evidence="9" id="KW-1185">Reference proteome</keyword>
<dbReference type="KEGG" id="ehx:EMIHUDRAFT_448144"/>
<dbReference type="Gene3D" id="3.40.50.300">
    <property type="entry name" value="P-loop containing nucleotide triphosphate hydrolases"/>
    <property type="match status" value="2"/>
</dbReference>
<feature type="region of interest" description="Disordered" evidence="5">
    <location>
        <begin position="347"/>
        <end position="367"/>
    </location>
</feature>
<dbReference type="eggNOG" id="KOG1802">
    <property type="taxonomic scope" value="Eukaryota"/>
</dbReference>
<dbReference type="GeneID" id="17260889"/>
<dbReference type="CDD" id="cd18808">
    <property type="entry name" value="SF1_C_Upf1"/>
    <property type="match status" value="1"/>
</dbReference>
<dbReference type="PaxDb" id="2903-EOD14604"/>
<evidence type="ECO:0000259" key="6">
    <source>
        <dbReference type="Pfam" id="PF13086"/>
    </source>
</evidence>
<dbReference type="Pfam" id="PF13087">
    <property type="entry name" value="AAA_12"/>
    <property type="match status" value="1"/>
</dbReference>
<dbReference type="InterPro" id="IPR047187">
    <property type="entry name" value="SF1_C_Upf1"/>
</dbReference>
<feature type="compositionally biased region" description="Basic and acidic residues" evidence="5">
    <location>
        <begin position="750"/>
        <end position="760"/>
    </location>
</feature>
<feature type="compositionally biased region" description="Low complexity" evidence="5">
    <location>
        <begin position="452"/>
        <end position="468"/>
    </location>
</feature>